<evidence type="ECO:0000313" key="6">
    <source>
        <dbReference type="Proteomes" id="UP001327560"/>
    </source>
</evidence>
<feature type="compositionally biased region" description="Basic and acidic residues" evidence="4">
    <location>
        <begin position="722"/>
        <end position="743"/>
    </location>
</feature>
<feature type="compositionally biased region" description="Basic residues" evidence="4">
    <location>
        <begin position="815"/>
        <end position="825"/>
    </location>
</feature>
<accession>A0AAQ3QJ78</accession>
<feature type="coiled-coil region" evidence="3">
    <location>
        <begin position="205"/>
        <end position="239"/>
    </location>
</feature>
<feature type="coiled-coil region" evidence="3">
    <location>
        <begin position="496"/>
        <end position="530"/>
    </location>
</feature>
<gene>
    <name evidence="5" type="ORF">Cni_G21998</name>
</gene>
<dbReference type="SUPFAM" id="SSF57997">
    <property type="entry name" value="Tropomyosin"/>
    <property type="match status" value="1"/>
</dbReference>
<feature type="compositionally biased region" description="Basic and acidic residues" evidence="4">
    <location>
        <begin position="675"/>
        <end position="691"/>
    </location>
</feature>
<dbReference type="GO" id="GO:0007131">
    <property type="term" value="P:reciprocal meiotic recombination"/>
    <property type="evidence" value="ECO:0007669"/>
    <property type="project" value="TreeGrafter"/>
</dbReference>
<dbReference type="PANTHER" id="PTHR23160">
    <property type="entry name" value="SYNAPTONEMAL COMPLEX PROTEIN-RELATED"/>
    <property type="match status" value="1"/>
</dbReference>
<evidence type="ECO:0000313" key="5">
    <source>
        <dbReference type="EMBL" id="WOL13229.1"/>
    </source>
</evidence>
<evidence type="ECO:0000256" key="1">
    <source>
        <dbReference type="ARBA" id="ARBA00005485"/>
    </source>
</evidence>
<dbReference type="AlphaFoldDB" id="A0AAQ3QJ78"/>
<dbReference type="InterPro" id="IPR008545">
    <property type="entry name" value="Web"/>
</dbReference>
<feature type="compositionally biased region" description="Low complexity" evidence="4">
    <location>
        <begin position="1"/>
        <end position="11"/>
    </location>
</feature>
<organism evidence="5 6">
    <name type="scientific">Canna indica</name>
    <name type="common">Indian-shot</name>
    <dbReference type="NCBI Taxonomy" id="4628"/>
    <lineage>
        <taxon>Eukaryota</taxon>
        <taxon>Viridiplantae</taxon>
        <taxon>Streptophyta</taxon>
        <taxon>Embryophyta</taxon>
        <taxon>Tracheophyta</taxon>
        <taxon>Spermatophyta</taxon>
        <taxon>Magnoliopsida</taxon>
        <taxon>Liliopsida</taxon>
        <taxon>Zingiberales</taxon>
        <taxon>Cannaceae</taxon>
        <taxon>Canna</taxon>
    </lineage>
</organism>
<reference evidence="5 6" key="1">
    <citation type="submission" date="2023-10" db="EMBL/GenBank/DDBJ databases">
        <title>Chromosome-scale genome assembly provides insights into flower coloration mechanisms of Canna indica.</title>
        <authorList>
            <person name="Li C."/>
        </authorList>
    </citation>
    <scope>NUCLEOTIDE SEQUENCE [LARGE SCALE GENOMIC DNA]</scope>
    <source>
        <tissue evidence="5">Flower</tissue>
    </source>
</reference>
<feature type="compositionally biased region" description="Basic and acidic residues" evidence="4">
    <location>
        <begin position="70"/>
        <end position="80"/>
    </location>
</feature>
<feature type="region of interest" description="Disordered" evidence="4">
    <location>
        <begin position="675"/>
        <end position="825"/>
    </location>
</feature>
<protein>
    <recommendedName>
        <fullName evidence="7">WEB family protein</fullName>
    </recommendedName>
</protein>
<feature type="compositionally biased region" description="Polar residues" evidence="4">
    <location>
        <begin position="30"/>
        <end position="39"/>
    </location>
</feature>
<feature type="coiled-coil region" evidence="3">
    <location>
        <begin position="269"/>
        <end position="467"/>
    </location>
</feature>
<evidence type="ECO:0000256" key="2">
    <source>
        <dbReference type="ARBA" id="ARBA00023054"/>
    </source>
</evidence>
<proteinExistence type="inferred from homology"/>
<feature type="compositionally biased region" description="Polar residues" evidence="4">
    <location>
        <begin position="12"/>
        <end position="22"/>
    </location>
</feature>
<feature type="compositionally biased region" description="Basic and acidic residues" evidence="4">
    <location>
        <begin position="704"/>
        <end position="714"/>
    </location>
</feature>
<feature type="region of interest" description="Disordered" evidence="4">
    <location>
        <begin position="1"/>
        <end position="111"/>
    </location>
</feature>
<name>A0AAQ3QJ78_9LILI</name>
<dbReference type="Proteomes" id="UP001327560">
    <property type="component" value="Chromosome 7"/>
</dbReference>
<dbReference type="PANTHER" id="PTHR23160:SF20">
    <property type="entry name" value="OS02G0439200 PROTEIN"/>
    <property type="match status" value="1"/>
</dbReference>
<keyword evidence="6" id="KW-1185">Reference proteome</keyword>
<sequence length="825" mass="92952">MTPSKSKSSPSEASNGKTTSVTPKVAKVTRNGTTKSDSGSLFPAQKPASPAPKPSSPVPKSSSPVPKPRSLVERSPKSAESKPPIKSNATPEKQQRTPKGSDLQAKLDGLGVDLKKTREQLASMEQEKIQVVEELKEAKRLTDEANGKLQEAIVAKKRAEESSEIEKFRAVELEQASIEAAQTRQEHLKELESIRNQHALDSSALLSVTEELQKVKLELANATNAKKIALREADDAKRIAETNGEKVEVLSREVSHLKSLLDSKLDDMNKEAAEMIKKLNVEINALRLELERAKLAEERLPKMEALVEQLQMEVADAKKTKFDTFKQVDELQKELASYKNKLKEANQSEKFAIESLAITMKKMEEGTALLQDAETEIYVLKGKIESMEIEVGDYKNDLKESDKKFDLSQQEAVSLEKTVDLLKAELKKLEEEKLQVLSNNKGSASDIERLLEEKNKLIDELNTSKDEGEKVRKAMEGLASALHEMSTEARENQERLLVKQSEIEEAHLQIEQLNSELKNIEERYVVMLDEARYETVCLKKTVERFETETNNSSTEWETKEVNFINAIKKSEDEIDSLKVEMGKVIDLLKVAEREAQAAKEEGAEMLSRLRQDESAAAAARKLAEEAKADALRLKEILLDKENELQSITQENDDLRIREKVALQKIEELTTMLEEATSKRAEESIKSLKSENEYGLVPNTTQETNTHEKTVDIPKAEVPSWKYDNDPNDEWKSKEENEKENKNGEDEEDPTNAMLKDLASEKDQDEESDEDFDSKMDGLAYEQISGMESMDNGAMSPSKNQQQKKKKSLYKFGNLFKKKGSHKIDK</sequence>
<dbReference type="EMBL" id="CP136896">
    <property type="protein sequence ID" value="WOL13229.1"/>
    <property type="molecule type" value="Genomic_DNA"/>
</dbReference>
<evidence type="ECO:0008006" key="7">
    <source>
        <dbReference type="Google" id="ProtNLM"/>
    </source>
</evidence>
<feature type="compositionally biased region" description="Acidic residues" evidence="4">
    <location>
        <begin position="762"/>
        <end position="771"/>
    </location>
</feature>
<evidence type="ECO:0000256" key="3">
    <source>
        <dbReference type="SAM" id="Coils"/>
    </source>
</evidence>
<dbReference type="Pfam" id="PF05701">
    <property type="entry name" value="WEMBL"/>
    <property type="match status" value="1"/>
</dbReference>
<keyword evidence="2 3" id="KW-0175">Coiled coil</keyword>
<comment type="similarity">
    <text evidence="1">Belongs to the WEB family.</text>
</comment>
<evidence type="ECO:0000256" key="4">
    <source>
        <dbReference type="SAM" id="MobiDB-lite"/>
    </source>
</evidence>